<comment type="caution">
    <text evidence="1">The sequence shown here is derived from an EMBL/GenBank/DDBJ whole genome shotgun (WGS) entry which is preliminary data.</text>
</comment>
<reference evidence="1" key="1">
    <citation type="journal article" date="2015" name="Nature">
        <title>Complex archaea that bridge the gap between prokaryotes and eukaryotes.</title>
        <authorList>
            <person name="Spang A."/>
            <person name="Saw J.H."/>
            <person name="Jorgensen S.L."/>
            <person name="Zaremba-Niedzwiedzka K."/>
            <person name="Martijn J."/>
            <person name="Lind A.E."/>
            <person name="van Eijk R."/>
            <person name="Schleper C."/>
            <person name="Guy L."/>
            <person name="Ettema T.J."/>
        </authorList>
    </citation>
    <scope>NUCLEOTIDE SEQUENCE</scope>
</reference>
<accession>A0A0F9A0E6</accession>
<gene>
    <name evidence="1" type="ORF">LCGC14_2630090</name>
</gene>
<organism evidence="1">
    <name type="scientific">marine sediment metagenome</name>
    <dbReference type="NCBI Taxonomy" id="412755"/>
    <lineage>
        <taxon>unclassified sequences</taxon>
        <taxon>metagenomes</taxon>
        <taxon>ecological metagenomes</taxon>
    </lineage>
</organism>
<protein>
    <submittedName>
        <fullName evidence="1">Uncharacterized protein</fullName>
    </submittedName>
</protein>
<dbReference type="EMBL" id="LAZR01045089">
    <property type="protein sequence ID" value="KKK99702.1"/>
    <property type="molecule type" value="Genomic_DNA"/>
</dbReference>
<dbReference type="AlphaFoldDB" id="A0A0F9A0E6"/>
<evidence type="ECO:0000313" key="1">
    <source>
        <dbReference type="EMBL" id="KKK99702.1"/>
    </source>
</evidence>
<sequence length="63" mass="7166">MKEIKIPDKVRGQIQNLLTQKATLESNIIMYAQGYTDSLGLEGDWNIDTNKWVLTKMPKKEAG</sequence>
<proteinExistence type="predicted"/>
<name>A0A0F9A0E6_9ZZZZ</name>